<dbReference type="Gene3D" id="3.90.79.10">
    <property type="entry name" value="Nucleoside Triphosphate Pyrophosphohydrolase"/>
    <property type="match status" value="1"/>
</dbReference>
<evidence type="ECO:0000313" key="14">
    <source>
        <dbReference type="Ensembl" id="ENSCAFP00040029912.1"/>
    </source>
</evidence>
<dbReference type="PANTHER" id="PTHR42944">
    <property type="entry name" value="ADENINE DNA GLYCOSYLASE"/>
    <property type="match status" value="1"/>
</dbReference>
<comment type="similarity">
    <text evidence="9">Belongs to the Nth/MutY family.</text>
</comment>
<dbReference type="Proteomes" id="UP000694542">
    <property type="component" value="Chromosome 15"/>
</dbReference>
<dbReference type="SUPFAM" id="SSF55811">
    <property type="entry name" value="Nudix"/>
    <property type="match status" value="1"/>
</dbReference>
<keyword evidence="4" id="KW-0378">Hydrolase</keyword>
<dbReference type="GO" id="GO:0006284">
    <property type="term" value="P:base-excision repair"/>
    <property type="evidence" value="ECO:0007669"/>
    <property type="project" value="UniProtKB-UniRule"/>
</dbReference>
<feature type="region of interest" description="Disordered" evidence="10">
    <location>
        <begin position="172"/>
        <end position="196"/>
    </location>
</feature>
<keyword evidence="2" id="KW-0479">Metal-binding</keyword>
<dbReference type="GO" id="GO:0046872">
    <property type="term" value="F:metal ion binding"/>
    <property type="evidence" value="ECO:0007669"/>
    <property type="project" value="UniProtKB-UniRule"/>
</dbReference>
<dbReference type="EC" id="3.2.2.31" evidence="9"/>
<evidence type="ECO:0000313" key="12">
    <source>
        <dbReference type="Ensembl" id="ENSCAFP00000066781.1"/>
    </source>
</evidence>
<keyword evidence="3 9" id="KW-0227">DNA damage</keyword>
<evidence type="ECO:0000313" key="15">
    <source>
        <dbReference type="Proteomes" id="UP000002254"/>
    </source>
</evidence>
<reference evidence="14" key="2">
    <citation type="submission" date="2018-10" db="EMBL/GenBank/DDBJ databases">
        <title>De novo assembly of a Great Dane genome.</title>
        <authorList>
            <person name="Kidd J.M."/>
            <person name="Pendleton A.L."/>
            <person name="Shen F."/>
            <person name="Emery S."/>
        </authorList>
    </citation>
    <scope>NUCLEOTIDE SEQUENCE [LARGE SCALE GENOMIC DNA]</scope>
    <source>
        <strain evidence="14">Great Dane</strain>
    </source>
</reference>
<dbReference type="Ensembl" id="ENSCAFT00000062448.2">
    <property type="protein sequence ID" value="ENSCAFP00000066781.1"/>
    <property type="gene ID" value="ENSCAFG00000004612.5"/>
</dbReference>
<dbReference type="FunFam" id="3.90.79.10:FF:000026">
    <property type="entry name" value="Adenine DNA glycosylase"/>
    <property type="match status" value="1"/>
</dbReference>
<name>A0A8C0T2X3_CANLF</name>
<feature type="domain" description="Adenine DNA glycosylase C-terminal" evidence="11">
    <location>
        <begin position="58"/>
        <end position="161"/>
    </location>
</feature>
<comment type="catalytic activity">
    <reaction evidence="9">
        <text>Hydrolyzes free adenine bases from 7,8-dihydro-8-oxoguanine:adenine mismatched double-stranded DNA, leaving an apurinic site.</text>
        <dbReference type="EC" id="3.2.2.31"/>
    </reaction>
</comment>
<evidence type="ECO:0000256" key="8">
    <source>
        <dbReference type="ARBA" id="ARBA00023295"/>
    </source>
</evidence>
<dbReference type="GO" id="GO:0051539">
    <property type="term" value="F:4 iron, 4 sulfur cluster binding"/>
    <property type="evidence" value="ECO:0007669"/>
    <property type="project" value="UniProtKB-UniRule"/>
</dbReference>
<keyword evidence="8 9" id="KW-0326">Glycosidase</keyword>
<dbReference type="Proteomes" id="UP000002254">
    <property type="component" value="Chromosome 15"/>
</dbReference>
<evidence type="ECO:0000256" key="7">
    <source>
        <dbReference type="ARBA" id="ARBA00023204"/>
    </source>
</evidence>
<keyword evidence="7" id="KW-0234">DNA repair</keyword>
<protein>
    <recommendedName>
        <fullName evidence="9">Adenine DNA glycosylase</fullName>
        <ecNumber evidence="9">3.2.2.31</ecNumber>
    </recommendedName>
</protein>
<keyword evidence="6" id="KW-0411">Iron-sulfur</keyword>
<dbReference type="Pfam" id="PF14815">
    <property type="entry name" value="NUDIX_4"/>
    <property type="match status" value="1"/>
</dbReference>
<evidence type="ECO:0000256" key="9">
    <source>
        <dbReference type="RuleBase" id="RU365096"/>
    </source>
</evidence>
<dbReference type="InterPro" id="IPR015797">
    <property type="entry name" value="NUDIX_hydrolase-like_dom_sf"/>
</dbReference>
<evidence type="ECO:0000259" key="11">
    <source>
        <dbReference type="Pfam" id="PF14815"/>
    </source>
</evidence>
<reference evidence="12 15" key="1">
    <citation type="journal article" date="2005" name="Nature">
        <title>Genome sequence, comparative analysis and haplotype structure of the domestic dog.</title>
        <authorList>
            <consortium name="Broad Sequencing Platform"/>
            <person name="Lindblad-Toh K."/>
            <person name="Wade C.M."/>
            <person name="Mikkelsen T.S."/>
            <person name="Karlsson E.K."/>
            <person name="Jaffe D.B."/>
            <person name="Kamal M."/>
            <person name="Clamp M."/>
            <person name="Chang J.L."/>
            <person name="Kulbokas E.J. III"/>
            <person name="Zody M.C."/>
            <person name="Mauceli E."/>
            <person name="Xie X."/>
            <person name="Breen M."/>
            <person name="Wayne R.K."/>
            <person name="Ostrander E.A."/>
            <person name="Ponting C.P."/>
            <person name="Galibert F."/>
            <person name="Smith D.R."/>
            <person name="DeJong P.J."/>
            <person name="Kirkness E."/>
            <person name="Alvarez P."/>
            <person name="Biagi T."/>
            <person name="Brockman W."/>
            <person name="Butler J."/>
            <person name="Chin C.W."/>
            <person name="Cook A."/>
            <person name="Cuff J."/>
            <person name="Daly M.J."/>
            <person name="DeCaprio D."/>
            <person name="Gnerre S."/>
            <person name="Grabherr M."/>
            <person name="Kellis M."/>
            <person name="Kleber M."/>
            <person name="Bardeleben C."/>
            <person name="Goodstadt L."/>
            <person name="Heger A."/>
            <person name="Hitte C."/>
            <person name="Kim L."/>
            <person name="Koepfli K.P."/>
            <person name="Parker H.G."/>
            <person name="Pollinger J.P."/>
            <person name="Searle S.M."/>
            <person name="Sutter N.B."/>
            <person name="Thomas R."/>
            <person name="Webber C."/>
            <person name="Baldwin J."/>
            <person name="Abebe A."/>
            <person name="Abouelleil A."/>
            <person name="Aftuck L."/>
            <person name="Ait-Zahra M."/>
            <person name="Aldredge T."/>
            <person name="Allen N."/>
            <person name="An P."/>
            <person name="Anderson S."/>
            <person name="Antoine C."/>
            <person name="Arachchi H."/>
            <person name="Aslam A."/>
            <person name="Ayotte L."/>
            <person name="Bachantsang P."/>
            <person name="Barry A."/>
            <person name="Bayul T."/>
            <person name="Benamara M."/>
            <person name="Berlin A."/>
            <person name="Bessette D."/>
            <person name="Blitshteyn B."/>
            <person name="Bloom T."/>
            <person name="Blye J."/>
            <person name="Boguslavskiy L."/>
            <person name="Bonnet C."/>
            <person name="Boukhgalter B."/>
            <person name="Brown A."/>
            <person name="Cahill P."/>
            <person name="Calixte N."/>
            <person name="Camarata J."/>
            <person name="Cheshatsang Y."/>
            <person name="Chu J."/>
            <person name="Citroen M."/>
            <person name="Collymore A."/>
            <person name="Cooke P."/>
            <person name="Dawoe T."/>
            <person name="Daza R."/>
            <person name="Decktor K."/>
            <person name="DeGray S."/>
            <person name="Dhargay N."/>
            <person name="Dooley K."/>
            <person name="Dooley K."/>
            <person name="Dorje P."/>
            <person name="Dorjee K."/>
            <person name="Dorris L."/>
            <person name="Duffey N."/>
            <person name="Dupes A."/>
            <person name="Egbiremolen O."/>
            <person name="Elong R."/>
            <person name="Falk J."/>
            <person name="Farina A."/>
            <person name="Faro S."/>
            <person name="Ferguson D."/>
            <person name="Ferreira P."/>
            <person name="Fisher S."/>
            <person name="FitzGerald M."/>
            <person name="Foley K."/>
            <person name="Foley C."/>
            <person name="Franke A."/>
            <person name="Friedrich D."/>
            <person name="Gage D."/>
            <person name="Garber M."/>
            <person name="Gearin G."/>
            <person name="Giannoukos G."/>
            <person name="Goode T."/>
            <person name="Goyette A."/>
            <person name="Graham J."/>
            <person name="Grandbois E."/>
            <person name="Gyaltsen K."/>
            <person name="Hafez N."/>
            <person name="Hagopian D."/>
            <person name="Hagos B."/>
            <person name="Hall J."/>
            <person name="Healy C."/>
            <person name="Hegarty R."/>
            <person name="Honan T."/>
            <person name="Horn A."/>
            <person name="Houde N."/>
            <person name="Hughes L."/>
            <person name="Hunnicutt L."/>
            <person name="Husby M."/>
            <person name="Jester B."/>
            <person name="Jones C."/>
            <person name="Kamat A."/>
            <person name="Kanga B."/>
            <person name="Kells C."/>
            <person name="Khazanovich D."/>
            <person name="Kieu A.C."/>
            <person name="Kisner P."/>
            <person name="Kumar M."/>
            <person name="Lance K."/>
            <person name="Landers T."/>
            <person name="Lara M."/>
            <person name="Lee W."/>
            <person name="Leger J.P."/>
            <person name="Lennon N."/>
            <person name="Leuper L."/>
            <person name="LeVine S."/>
            <person name="Liu J."/>
            <person name="Liu X."/>
            <person name="Lokyitsang Y."/>
            <person name="Lokyitsang T."/>
            <person name="Lui A."/>
            <person name="Macdonald J."/>
            <person name="Major J."/>
            <person name="Marabella R."/>
            <person name="Maru K."/>
            <person name="Matthews C."/>
            <person name="McDonough S."/>
            <person name="Mehta T."/>
            <person name="Meldrim J."/>
            <person name="Melnikov A."/>
            <person name="Meneus L."/>
            <person name="Mihalev A."/>
            <person name="Mihova T."/>
            <person name="Miller K."/>
            <person name="Mittelman R."/>
            <person name="Mlenga V."/>
            <person name="Mulrain L."/>
            <person name="Munson G."/>
            <person name="Navidi A."/>
            <person name="Naylor J."/>
            <person name="Nguyen T."/>
            <person name="Nguyen N."/>
            <person name="Nguyen C."/>
            <person name="Nguyen T."/>
            <person name="Nicol R."/>
            <person name="Norbu N."/>
            <person name="Norbu C."/>
            <person name="Novod N."/>
            <person name="Nyima T."/>
            <person name="Olandt P."/>
            <person name="O'Neill B."/>
            <person name="O'Neill K."/>
            <person name="Osman S."/>
            <person name="Oyono L."/>
            <person name="Patti C."/>
            <person name="Perrin D."/>
            <person name="Phunkhang P."/>
            <person name="Pierre F."/>
            <person name="Priest M."/>
            <person name="Rachupka A."/>
            <person name="Raghuraman S."/>
            <person name="Rameau R."/>
            <person name="Ray V."/>
            <person name="Raymond C."/>
            <person name="Rege F."/>
            <person name="Rise C."/>
            <person name="Rogers J."/>
            <person name="Rogov P."/>
            <person name="Sahalie J."/>
            <person name="Settipalli S."/>
            <person name="Sharpe T."/>
            <person name="Shea T."/>
            <person name="Sheehan M."/>
            <person name="Sherpa N."/>
            <person name="Shi J."/>
            <person name="Shih D."/>
            <person name="Sloan J."/>
            <person name="Smith C."/>
            <person name="Sparrow T."/>
            <person name="Stalker J."/>
            <person name="Stange-Thomann N."/>
            <person name="Stavropoulos S."/>
            <person name="Stone C."/>
            <person name="Stone S."/>
            <person name="Sykes S."/>
            <person name="Tchuinga P."/>
            <person name="Tenzing P."/>
            <person name="Tesfaye S."/>
            <person name="Thoulutsang D."/>
            <person name="Thoulutsang Y."/>
            <person name="Topham K."/>
            <person name="Topping I."/>
            <person name="Tsamla T."/>
            <person name="Vassiliev H."/>
            <person name="Venkataraman V."/>
            <person name="Vo A."/>
            <person name="Wangchuk T."/>
            <person name="Wangdi T."/>
            <person name="Weiand M."/>
            <person name="Wilkinson J."/>
            <person name="Wilson A."/>
            <person name="Yadav S."/>
            <person name="Yang S."/>
            <person name="Yang X."/>
            <person name="Young G."/>
            <person name="Yu Q."/>
            <person name="Zainoun J."/>
            <person name="Zembek L."/>
            <person name="Zimmer A."/>
            <person name="Lander E.S."/>
        </authorList>
    </citation>
    <scope>NUCLEOTIDE SEQUENCE [LARGE SCALE GENOMIC DNA]</scope>
    <source>
        <strain evidence="12">Boxer</strain>
    </source>
</reference>
<evidence type="ECO:0000256" key="4">
    <source>
        <dbReference type="ARBA" id="ARBA00022801"/>
    </source>
</evidence>
<dbReference type="Ensembl" id="ENSCAFT00040034357.1">
    <property type="protein sequence ID" value="ENSCAFP00040029912.1"/>
    <property type="gene ID" value="ENSCAFG00040018383.1"/>
</dbReference>
<dbReference type="Ensembl" id="ENSCAFT00030031095.1">
    <property type="protein sequence ID" value="ENSCAFP00030027129.1"/>
    <property type="gene ID" value="ENSCAFG00030016513.1"/>
</dbReference>
<evidence type="ECO:0000313" key="13">
    <source>
        <dbReference type="Ensembl" id="ENSCAFP00030027129.1"/>
    </source>
</evidence>
<evidence type="ECO:0000256" key="10">
    <source>
        <dbReference type="SAM" id="MobiDB-lite"/>
    </source>
</evidence>
<dbReference type="GO" id="GO:0000701">
    <property type="term" value="F:purine-specific mismatch base pair DNA N-glycosylase activity"/>
    <property type="evidence" value="ECO:0007669"/>
    <property type="project" value="UniProtKB-EC"/>
</dbReference>
<reference evidence="13" key="3">
    <citation type="submission" date="2019-03" db="EMBL/GenBank/DDBJ databases">
        <authorList>
            <person name="Warren W.C."/>
            <person name="Johnson G.S."/>
        </authorList>
    </citation>
    <scope>NUCLEOTIDE SEQUENCE [LARGE SCALE GENOMIC DNA]</scope>
    <source>
        <strain evidence="13">Basenji</strain>
    </source>
</reference>
<evidence type="ECO:0000256" key="2">
    <source>
        <dbReference type="ARBA" id="ARBA00022723"/>
    </source>
</evidence>
<dbReference type="InterPro" id="IPR044298">
    <property type="entry name" value="MIG/MutY"/>
</dbReference>
<keyword evidence="1" id="KW-0004">4Fe-4S</keyword>
<evidence type="ECO:0000313" key="16">
    <source>
        <dbReference type="Proteomes" id="UP000694542"/>
    </source>
</evidence>
<evidence type="ECO:0000256" key="3">
    <source>
        <dbReference type="ARBA" id="ARBA00022763"/>
    </source>
</evidence>
<dbReference type="InterPro" id="IPR029119">
    <property type="entry name" value="MutY_C"/>
</dbReference>
<accession>A0A8C0T2X3</accession>
<dbReference type="PANTHER" id="PTHR42944:SF1">
    <property type="entry name" value="ADENINE DNA GLYCOSYLASE"/>
    <property type="match status" value="1"/>
</dbReference>
<dbReference type="CDD" id="cd03431">
    <property type="entry name" value="NUDIX_DNA_Glycosylase_C-MutY"/>
    <property type="match status" value="1"/>
</dbReference>
<evidence type="ECO:0000256" key="5">
    <source>
        <dbReference type="ARBA" id="ARBA00023004"/>
    </source>
</evidence>
<reference evidence="14" key="4">
    <citation type="submission" date="2025-05" db="UniProtKB">
        <authorList>
            <consortium name="Ensembl"/>
        </authorList>
    </citation>
    <scope>IDENTIFICATION</scope>
</reference>
<gene>
    <name evidence="12" type="primary">MUTYH</name>
</gene>
<organism evidence="14 16">
    <name type="scientific">Canis lupus familiaris</name>
    <name type="common">Dog</name>
    <name type="synonym">Canis familiaris</name>
    <dbReference type="NCBI Taxonomy" id="9615"/>
    <lineage>
        <taxon>Eukaryota</taxon>
        <taxon>Metazoa</taxon>
        <taxon>Chordata</taxon>
        <taxon>Craniata</taxon>
        <taxon>Vertebrata</taxon>
        <taxon>Euteleostomi</taxon>
        <taxon>Mammalia</taxon>
        <taxon>Eutheria</taxon>
        <taxon>Laurasiatheria</taxon>
        <taxon>Carnivora</taxon>
        <taxon>Caniformia</taxon>
        <taxon>Canidae</taxon>
        <taxon>Canis</taxon>
    </lineage>
</organism>
<comment type="cofactor">
    <cofactor evidence="9">
        <name>[4Fe-4S] cluster</name>
        <dbReference type="ChEBI" id="CHEBI:49883"/>
    </cofactor>
    <text evidence="9">Binds 1 [4Fe-4S] cluster.</text>
</comment>
<evidence type="ECO:0000256" key="1">
    <source>
        <dbReference type="ARBA" id="ARBA00022485"/>
    </source>
</evidence>
<proteinExistence type="inferred from homology"/>
<sequence>MKKPQAAVRSRLRKQASRQEGSEKRVLSSSQVKPSTAAGGEPALGWPGLLLSRPAAAARSSEGLLAGLWEFPSVTAEASGRCQREALLQELQSWAGPLPASHLQHLGQVVHTFSHIKLTYQVYGLALEGQTPVTIVPPGARWLTREEFHTAAISTAMKKVFRVYEGQQPGICKGSKRSQVSTPSSRKKPSPGQQLLDSFFRPLIPTDSSNLNSMAQ</sequence>
<dbReference type="Proteomes" id="UP000694429">
    <property type="component" value="Chromosome 15"/>
</dbReference>
<dbReference type="AlphaFoldDB" id="A0A8C0T2X3"/>
<feature type="region of interest" description="Disordered" evidence="10">
    <location>
        <begin position="1"/>
        <end position="43"/>
    </location>
</feature>
<comment type="function">
    <text evidence="9">Adenine glycosylase active on G-A mispairs.</text>
</comment>
<dbReference type="OrthoDB" id="10248838at2759"/>
<evidence type="ECO:0000256" key="6">
    <source>
        <dbReference type="ARBA" id="ARBA00023014"/>
    </source>
</evidence>
<keyword evidence="5 9" id="KW-0408">Iron</keyword>